<sequence length="581" mass="64818">MAHFSPLQAPHFAATETPEEISKRLREDEALISAQKPCSWLAYHLPEYETERGSAIAAYLAPSLDLSHDIKKLIYENILNRIRRHLRNSGSNTTPDGTVHEMEMAEHALLPSELSATLKVIAHLQETAVIQRDTTAGTIMAWLEERVAPVRRTNSEFVPNKAEIPRPPPTPRKRLCYICRMAMTNPYPPQSSMCIPCGSFNHSSSLLSTPSRLVLPKTFTALVTGARVNLGYHTALRLLRCGAQVIATTRYPHDAILRYIEEPDSHIWRNRLRVIGADFRSAKDAHNLVLETKQCLKQWANGRDVRLSALINNAAQTLTDSVKKEERAVKRENDLSRRITHQELLIEGSYKSRVRGRELPPRLENATSNSLPTLGFPEGRTDNVDTADTLDLSHETTMQLEPYTKSSWVQSISEIPYEDVGSALSVNTFVPFILCRELLPLMGYSKVNNSTNPPSPPTKPQGYIINVSSREGIFETHTSSSAKRGKHVHTNMSKAALNMLTETEAESAWRGKRVAMNTVDPGYMSAAPEYEDAFEGVRPIGWEDGAGRVLWPIAVAEMGGRVVWGRFLKHYGAVEGEAGRG</sequence>
<dbReference type="AlphaFoldDB" id="A0A8J2HXM7"/>
<dbReference type="InterPro" id="IPR036291">
    <property type="entry name" value="NAD(P)-bd_dom_sf"/>
</dbReference>
<evidence type="ECO:0000256" key="2">
    <source>
        <dbReference type="SAM" id="MobiDB-lite"/>
    </source>
</evidence>
<dbReference type="SUPFAM" id="SSF51735">
    <property type="entry name" value="NAD(P)-binding Rossmann-fold domains"/>
    <property type="match status" value="1"/>
</dbReference>
<reference evidence="3" key="1">
    <citation type="submission" date="2021-05" db="EMBL/GenBank/DDBJ databases">
        <authorList>
            <person name="Stam R."/>
        </authorList>
    </citation>
    <scope>NUCLEOTIDE SEQUENCE</scope>
    <source>
        <strain evidence="3">CS162</strain>
    </source>
</reference>
<protein>
    <recommendedName>
        <fullName evidence="5">NAD(P)-binding protein</fullName>
    </recommendedName>
</protein>
<dbReference type="OrthoDB" id="191139at2759"/>
<dbReference type="PANTHER" id="PTHR43544">
    <property type="entry name" value="SHORT-CHAIN DEHYDROGENASE/REDUCTASE"/>
    <property type="match status" value="1"/>
</dbReference>
<evidence type="ECO:0008006" key="5">
    <source>
        <dbReference type="Google" id="ProtNLM"/>
    </source>
</evidence>
<evidence type="ECO:0000313" key="3">
    <source>
        <dbReference type="EMBL" id="CAG5148431.1"/>
    </source>
</evidence>
<feature type="region of interest" description="Disordered" evidence="2">
    <location>
        <begin position="1"/>
        <end position="20"/>
    </location>
</feature>
<dbReference type="GO" id="GO:0005737">
    <property type="term" value="C:cytoplasm"/>
    <property type="evidence" value="ECO:0007669"/>
    <property type="project" value="TreeGrafter"/>
</dbReference>
<dbReference type="GeneID" id="67013617"/>
<dbReference type="InterPro" id="IPR051468">
    <property type="entry name" value="Fungal_SecMetab_SDRs"/>
</dbReference>
<comment type="similarity">
    <text evidence="1">Belongs to the short-chain dehydrogenases/reductases (SDR) family.</text>
</comment>
<dbReference type="EMBL" id="CAJRGZ010000015">
    <property type="protein sequence ID" value="CAG5148431.1"/>
    <property type="molecule type" value="Genomic_DNA"/>
</dbReference>
<dbReference type="CDD" id="cd05233">
    <property type="entry name" value="SDR_c"/>
    <property type="match status" value="1"/>
</dbReference>
<comment type="caution">
    <text evidence="3">The sequence shown here is derived from an EMBL/GenBank/DDBJ whole genome shotgun (WGS) entry which is preliminary data.</text>
</comment>
<feature type="region of interest" description="Disordered" evidence="2">
    <location>
        <begin position="362"/>
        <end position="382"/>
    </location>
</feature>
<gene>
    <name evidence="3" type="ORF">ALTATR162_LOCUS2199</name>
</gene>
<proteinExistence type="inferred from homology"/>
<dbReference type="Proteomes" id="UP000676310">
    <property type="component" value="Unassembled WGS sequence"/>
</dbReference>
<evidence type="ECO:0000313" key="4">
    <source>
        <dbReference type="Proteomes" id="UP000676310"/>
    </source>
</evidence>
<evidence type="ECO:0000256" key="1">
    <source>
        <dbReference type="ARBA" id="ARBA00006484"/>
    </source>
</evidence>
<dbReference type="GO" id="GO:0016491">
    <property type="term" value="F:oxidoreductase activity"/>
    <property type="evidence" value="ECO:0007669"/>
    <property type="project" value="TreeGrafter"/>
</dbReference>
<dbReference type="RefSeq" id="XP_043165736.1">
    <property type="nucleotide sequence ID" value="XM_043309801.1"/>
</dbReference>
<name>A0A8J2HXM7_9PLEO</name>
<accession>A0A8J2HXM7</accession>
<organism evidence="3 4">
    <name type="scientific">Alternaria atra</name>
    <dbReference type="NCBI Taxonomy" id="119953"/>
    <lineage>
        <taxon>Eukaryota</taxon>
        <taxon>Fungi</taxon>
        <taxon>Dikarya</taxon>
        <taxon>Ascomycota</taxon>
        <taxon>Pezizomycotina</taxon>
        <taxon>Dothideomycetes</taxon>
        <taxon>Pleosporomycetidae</taxon>
        <taxon>Pleosporales</taxon>
        <taxon>Pleosporineae</taxon>
        <taxon>Pleosporaceae</taxon>
        <taxon>Alternaria</taxon>
        <taxon>Alternaria sect. Ulocladioides</taxon>
    </lineage>
</organism>
<dbReference type="Gene3D" id="3.40.50.720">
    <property type="entry name" value="NAD(P)-binding Rossmann-like Domain"/>
    <property type="match status" value="2"/>
</dbReference>
<keyword evidence="4" id="KW-1185">Reference proteome</keyword>
<dbReference type="PANTHER" id="PTHR43544:SF2">
    <property type="entry name" value="OXIDOREDUCTASE"/>
    <property type="match status" value="1"/>
</dbReference>